<organism evidence="1">
    <name type="scientific">Rhizophora mucronata</name>
    <name type="common">Asiatic mangrove</name>
    <dbReference type="NCBI Taxonomy" id="61149"/>
    <lineage>
        <taxon>Eukaryota</taxon>
        <taxon>Viridiplantae</taxon>
        <taxon>Streptophyta</taxon>
        <taxon>Embryophyta</taxon>
        <taxon>Tracheophyta</taxon>
        <taxon>Spermatophyta</taxon>
        <taxon>Magnoliopsida</taxon>
        <taxon>eudicotyledons</taxon>
        <taxon>Gunneridae</taxon>
        <taxon>Pentapetalae</taxon>
        <taxon>rosids</taxon>
        <taxon>fabids</taxon>
        <taxon>Malpighiales</taxon>
        <taxon>Rhizophoraceae</taxon>
        <taxon>Rhizophora</taxon>
    </lineage>
</organism>
<dbReference type="EMBL" id="GGEC01045668">
    <property type="protein sequence ID" value="MBX26152.1"/>
    <property type="molecule type" value="Transcribed_RNA"/>
</dbReference>
<sequence>MKARYIMRKYTSYKGRMSGTTSKERMPNCILENKSNVHANENLLASSSI</sequence>
<proteinExistence type="predicted"/>
<protein>
    <submittedName>
        <fullName evidence="1">Uncharacterized protein</fullName>
    </submittedName>
</protein>
<evidence type="ECO:0000313" key="1">
    <source>
        <dbReference type="EMBL" id="MBX26152.1"/>
    </source>
</evidence>
<name>A0A2P2M7F3_RHIMU</name>
<dbReference type="AlphaFoldDB" id="A0A2P2M7F3"/>
<accession>A0A2P2M7F3</accession>
<reference evidence="1" key="1">
    <citation type="submission" date="2018-02" db="EMBL/GenBank/DDBJ databases">
        <title>Rhizophora mucronata_Transcriptome.</title>
        <authorList>
            <person name="Meera S.P."/>
            <person name="Sreeshan A."/>
            <person name="Augustine A."/>
        </authorList>
    </citation>
    <scope>NUCLEOTIDE SEQUENCE</scope>
    <source>
        <tissue evidence="1">Leaf</tissue>
    </source>
</reference>